<keyword evidence="2" id="KW-0805">Transcription regulation</keyword>
<dbReference type="Pfam" id="PF04542">
    <property type="entry name" value="Sigma70_r2"/>
    <property type="match status" value="1"/>
</dbReference>
<dbReference type="GO" id="GO:0016987">
    <property type="term" value="F:sigma factor activity"/>
    <property type="evidence" value="ECO:0007669"/>
    <property type="project" value="UniProtKB-KW"/>
</dbReference>
<dbReference type="SUPFAM" id="SSF88659">
    <property type="entry name" value="Sigma3 and sigma4 domains of RNA polymerase sigma factors"/>
    <property type="match status" value="1"/>
</dbReference>
<dbReference type="EMBL" id="JJMU01000024">
    <property type="protein sequence ID" value="KGE14466.1"/>
    <property type="molecule type" value="Genomic_DNA"/>
</dbReference>
<dbReference type="InterPro" id="IPR013325">
    <property type="entry name" value="RNA_pol_sigma_r2"/>
</dbReference>
<dbReference type="SUPFAM" id="SSF88946">
    <property type="entry name" value="Sigma2 domain of RNA polymerase sigma factors"/>
    <property type="match status" value="1"/>
</dbReference>
<gene>
    <name evidence="7" type="ORF">DI53_1495</name>
</gene>
<keyword evidence="8" id="KW-1185">Reference proteome</keyword>
<keyword evidence="3" id="KW-0731">Sigma factor</keyword>
<dbReference type="STRING" id="1229276.DI53_1495"/>
<dbReference type="CDD" id="cd06171">
    <property type="entry name" value="Sigma70_r4"/>
    <property type="match status" value="1"/>
</dbReference>
<dbReference type="InterPro" id="IPR039425">
    <property type="entry name" value="RNA_pol_sigma-70-like"/>
</dbReference>
<evidence type="ECO:0000256" key="1">
    <source>
        <dbReference type="ARBA" id="ARBA00010641"/>
    </source>
</evidence>
<dbReference type="Gene3D" id="1.10.1740.10">
    <property type="match status" value="1"/>
</dbReference>
<evidence type="ECO:0000256" key="2">
    <source>
        <dbReference type="ARBA" id="ARBA00023015"/>
    </source>
</evidence>
<dbReference type="PANTHER" id="PTHR43133">
    <property type="entry name" value="RNA POLYMERASE ECF-TYPE SIGMA FACTO"/>
    <property type="match status" value="1"/>
</dbReference>
<evidence type="ECO:0000313" key="7">
    <source>
        <dbReference type="EMBL" id="KGE14466.1"/>
    </source>
</evidence>
<dbReference type="RefSeq" id="WP_037497222.1">
    <property type="nucleotide sequence ID" value="NZ_JJMU01000024.1"/>
</dbReference>
<evidence type="ECO:0000313" key="8">
    <source>
        <dbReference type="Proteomes" id="UP000031802"/>
    </source>
</evidence>
<evidence type="ECO:0000256" key="4">
    <source>
        <dbReference type="ARBA" id="ARBA00023163"/>
    </source>
</evidence>
<comment type="caution">
    <text evidence="7">The sequence shown here is derived from an EMBL/GenBank/DDBJ whole genome shotgun (WGS) entry which is preliminary data.</text>
</comment>
<organism evidence="7 8">
    <name type="scientific">Sphingobacterium deserti</name>
    <dbReference type="NCBI Taxonomy" id="1229276"/>
    <lineage>
        <taxon>Bacteria</taxon>
        <taxon>Pseudomonadati</taxon>
        <taxon>Bacteroidota</taxon>
        <taxon>Sphingobacteriia</taxon>
        <taxon>Sphingobacteriales</taxon>
        <taxon>Sphingobacteriaceae</taxon>
        <taxon>Sphingobacterium</taxon>
    </lineage>
</organism>
<evidence type="ECO:0000259" key="6">
    <source>
        <dbReference type="Pfam" id="PF08281"/>
    </source>
</evidence>
<dbReference type="Proteomes" id="UP000031802">
    <property type="component" value="Unassembled WGS sequence"/>
</dbReference>
<dbReference type="InterPro" id="IPR007627">
    <property type="entry name" value="RNA_pol_sigma70_r2"/>
</dbReference>
<dbReference type="InterPro" id="IPR014284">
    <property type="entry name" value="RNA_pol_sigma-70_dom"/>
</dbReference>
<sequence>MDDRQLLVLFSDVKEGNRQAFSFLYEHTWRRVYDLALAKTRDEAEAKDILQEIYIRLWDKREQLIIQTNLEAYLYRMTKHEIIRRMETSLSVAKKTDIYRLAIDQLSHSLDSSLEAKELRLKWQDEIAKLPEKQRDIYKLHYEQDYSIREIAQEMGVAEQTVKNQLVTANRKIRMVMEASLLFYVLTLYN</sequence>
<keyword evidence="4" id="KW-0804">Transcription</keyword>
<dbReference type="InterPro" id="IPR013249">
    <property type="entry name" value="RNA_pol_sigma70_r4_t2"/>
</dbReference>
<dbReference type="OrthoDB" id="679904at2"/>
<proteinExistence type="inferred from homology"/>
<feature type="domain" description="RNA polymerase sigma-70 region 2" evidence="5">
    <location>
        <begin position="24"/>
        <end position="86"/>
    </location>
</feature>
<dbReference type="Gene3D" id="1.10.10.10">
    <property type="entry name" value="Winged helix-like DNA-binding domain superfamily/Winged helix DNA-binding domain"/>
    <property type="match status" value="1"/>
</dbReference>
<dbReference type="AlphaFoldDB" id="A0A0B8T1A4"/>
<reference evidence="8" key="1">
    <citation type="submission" date="2014-04" db="EMBL/GenBank/DDBJ databases">
        <title>Whole-Genome optical mapping and complete genome sequence of Sphingobacterium deserti sp. nov., a new spaces isolated from desert in the west of China.</title>
        <authorList>
            <person name="Teng C."/>
            <person name="Zhou Z."/>
            <person name="Li X."/>
            <person name="Chen M."/>
            <person name="Lin M."/>
            <person name="Wang L."/>
            <person name="Su S."/>
            <person name="Zhang C."/>
            <person name="Zhang W."/>
        </authorList>
    </citation>
    <scope>NUCLEOTIDE SEQUENCE [LARGE SCALE GENOMIC DNA]</scope>
    <source>
        <strain evidence="8">ACCC05744</strain>
    </source>
</reference>
<dbReference type="Pfam" id="PF08281">
    <property type="entry name" value="Sigma70_r4_2"/>
    <property type="match status" value="1"/>
</dbReference>
<dbReference type="GO" id="GO:0006352">
    <property type="term" value="P:DNA-templated transcription initiation"/>
    <property type="evidence" value="ECO:0007669"/>
    <property type="project" value="InterPro"/>
</dbReference>
<name>A0A0B8T1A4_9SPHI</name>
<protein>
    <submittedName>
        <fullName evidence="7">RNA polymerase, sigma-24 subunit, ECF subfamily</fullName>
    </submittedName>
</protein>
<evidence type="ECO:0000256" key="3">
    <source>
        <dbReference type="ARBA" id="ARBA00023082"/>
    </source>
</evidence>
<dbReference type="PANTHER" id="PTHR43133:SF46">
    <property type="entry name" value="RNA POLYMERASE SIGMA-70 FACTOR ECF SUBFAMILY"/>
    <property type="match status" value="1"/>
</dbReference>
<feature type="domain" description="RNA polymerase sigma factor 70 region 4 type 2" evidence="6">
    <location>
        <begin position="122"/>
        <end position="167"/>
    </location>
</feature>
<dbReference type="InterPro" id="IPR036388">
    <property type="entry name" value="WH-like_DNA-bd_sf"/>
</dbReference>
<dbReference type="GO" id="GO:0003677">
    <property type="term" value="F:DNA binding"/>
    <property type="evidence" value="ECO:0007669"/>
    <property type="project" value="InterPro"/>
</dbReference>
<reference evidence="7 8" key="2">
    <citation type="journal article" date="2015" name="PLoS ONE">
        <title>Whole-Genome Optical Mapping and Finished Genome Sequence of Sphingobacterium deserti sp. nov., a New Species Isolated from the Western Desert of China.</title>
        <authorList>
            <person name="Teng C."/>
            <person name="Zhou Z."/>
            <person name="Molnar I."/>
            <person name="Li X."/>
            <person name="Tang R."/>
            <person name="Chen M."/>
            <person name="Wang L."/>
            <person name="Su S."/>
            <person name="Zhang W."/>
            <person name="Lin M."/>
        </authorList>
    </citation>
    <scope>NUCLEOTIDE SEQUENCE [LARGE SCALE GENOMIC DNA]</scope>
    <source>
        <strain evidence="8">ACCC05744</strain>
    </source>
</reference>
<comment type="similarity">
    <text evidence="1">Belongs to the sigma-70 factor family. ECF subfamily.</text>
</comment>
<dbReference type="InterPro" id="IPR013324">
    <property type="entry name" value="RNA_pol_sigma_r3/r4-like"/>
</dbReference>
<evidence type="ECO:0000259" key="5">
    <source>
        <dbReference type="Pfam" id="PF04542"/>
    </source>
</evidence>
<dbReference type="NCBIfam" id="TIGR02937">
    <property type="entry name" value="sigma70-ECF"/>
    <property type="match status" value="1"/>
</dbReference>
<dbReference type="PATRIC" id="fig|1229276.3.peg.1547"/>
<dbReference type="eggNOG" id="COG1595">
    <property type="taxonomic scope" value="Bacteria"/>
</dbReference>
<accession>A0A0B8T1A4</accession>